<dbReference type="EMBL" id="RMBX01000017">
    <property type="protein sequence ID" value="RPD38185.1"/>
    <property type="molecule type" value="Genomic_DNA"/>
</dbReference>
<name>A0A3N4M5F5_9BACT</name>
<comment type="caution">
    <text evidence="2">The sequence shown here is derived from an EMBL/GenBank/DDBJ whole genome shotgun (WGS) entry which is preliminary data.</text>
</comment>
<sequence length="106" mass="12320">MFAAFAAIKLFNIFTRMMKKSLPGVLIIILNVGFTYLMLFACVLADFFWYGEGAMSVKNMHVMPRVFAVIQILVLSLLFWRKKLIHDFTTWLICILTLLVLFKIHT</sequence>
<keyword evidence="3" id="KW-1185">Reference proteome</keyword>
<feature type="transmembrane region" description="Helical" evidence="1">
    <location>
        <begin position="62"/>
        <end position="81"/>
    </location>
</feature>
<keyword evidence="1" id="KW-1133">Transmembrane helix</keyword>
<evidence type="ECO:0000256" key="1">
    <source>
        <dbReference type="SAM" id="Phobius"/>
    </source>
</evidence>
<gene>
    <name evidence="2" type="ORF">EG028_26360</name>
</gene>
<accession>A0A3N4M5F5</accession>
<keyword evidence="1" id="KW-0812">Transmembrane</keyword>
<evidence type="ECO:0000313" key="2">
    <source>
        <dbReference type="EMBL" id="RPD38185.1"/>
    </source>
</evidence>
<feature type="transmembrane region" description="Helical" evidence="1">
    <location>
        <begin position="25"/>
        <end position="50"/>
    </location>
</feature>
<evidence type="ECO:0000313" key="3">
    <source>
        <dbReference type="Proteomes" id="UP000279089"/>
    </source>
</evidence>
<reference evidence="3" key="1">
    <citation type="submission" date="2018-11" db="EMBL/GenBank/DDBJ databases">
        <title>Chitinophaga lutea sp.nov., isolate from arsenic contaminated soil.</title>
        <authorList>
            <person name="Zong Y."/>
        </authorList>
    </citation>
    <scope>NUCLEOTIDE SEQUENCE [LARGE SCALE GENOMIC DNA]</scope>
    <source>
        <strain evidence="3">YLT18</strain>
    </source>
</reference>
<dbReference type="Proteomes" id="UP000279089">
    <property type="component" value="Unassembled WGS sequence"/>
</dbReference>
<dbReference type="AlphaFoldDB" id="A0A3N4M5F5"/>
<keyword evidence="1" id="KW-0472">Membrane</keyword>
<organism evidence="2 3">
    <name type="scientific">Chitinophaga barathri</name>
    <dbReference type="NCBI Taxonomy" id="1647451"/>
    <lineage>
        <taxon>Bacteria</taxon>
        <taxon>Pseudomonadati</taxon>
        <taxon>Bacteroidota</taxon>
        <taxon>Chitinophagia</taxon>
        <taxon>Chitinophagales</taxon>
        <taxon>Chitinophagaceae</taxon>
        <taxon>Chitinophaga</taxon>
    </lineage>
</organism>
<proteinExistence type="predicted"/>
<protein>
    <submittedName>
        <fullName evidence="2">Uncharacterized protein</fullName>
    </submittedName>
</protein>
<dbReference type="RefSeq" id="WP_120515950.1">
    <property type="nucleotide sequence ID" value="NZ_RMBX01000017.1"/>
</dbReference>